<reference evidence="2 3" key="1">
    <citation type="submission" date="2017-06" db="EMBL/GenBank/DDBJ databases">
        <title>Genome of Fusarium nygamai isolate CS10214.</title>
        <authorList>
            <person name="Gardiner D.M."/>
            <person name="Obanor F."/>
            <person name="Kazan K."/>
        </authorList>
    </citation>
    <scope>NUCLEOTIDE SEQUENCE [LARGE SCALE GENOMIC DNA]</scope>
    <source>
        <strain evidence="2 3">CS10214</strain>
    </source>
</reference>
<accession>A0A2K0US74</accession>
<evidence type="ECO:0000256" key="1">
    <source>
        <dbReference type="SAM" id="MobiDB-lite"/>
    </source>
</evidence>
<feature type="region of interest" description="Disordered" evidence="1">
    <location>
        <begin position="345"/>
        <end position="372"/>
    </location>
</feature>
<feature type="region of interest" description="Disordered" evidence="1">
    <location>
        <begin position="100"/>
        <end position="151"/>
    </location>
</feature>
<dbReference type="AlphaFoldDB" id="A0A2K0US74"/>
<feature type="compositionally biased region" description="Basic and acidic residues" evidence="1">
    <location>
        <begin position="102"/>
        <end position="151"/>
    </location>
</feature>
<sequence>MTLLSKPLSDKDEANPGHEKKRVFTDTSALFHVKDTTIILQASETPFVIDSTFDTTSDAVLVYAETIKIDSKLIQLPGKNLGLFCNKLLIAQDAEIDVSGIDGKEGIPKTSGPKKDVPDDKKKKGDEKDDGKKDNNKDGDKGKDEVDNDATDGRDAGNVWLFIQDANVETLEKLRISAFGGRGGKGADSSAEGVSGNDGKAGGNGGNIEVILWSPKMHEAMELSTLRKRPWPIVQTILSSLKHNNAGEEAKSAENYINNYLKKVESPDIDKITDSTAALSALKKALTSLKDVSAINDIVRDGRVKKALTAVSEESELASILKNIYEDLMEKVHSAERSLASRYNSLEGEGGQGGRSPNALIPPGKQGPSSLRSRVTLKDLNPAGSARYLSTSQAFAFPEQCQLLLHQADLAFYSQAPADIDRAAELYRRIVDYLGFLKFAKFSQEPPRPLVKAYQSLETISKVTLFSENTLKSVYD</sequence>
<comment type="caution">
    <text evidence="2">The sequence shown here is derived from an EMBL/GenBank/DDBJ whole genome shotgun (WGS) entry which is preliminary data.</text>
</comment>
<dbReference type="STRING" id="42673.A0A2K0US74"/>
<dbReference type="OrthoDB" id="10016792at2759"/>
<evidence type="ECO:0000313" key="2">
    <source>
        <dbReference type="EMBL" id="PNP60617.1"/>
    </source>
</evidence>
<keyword evidence="3" id="KW-1185">Reference proteome</keyword>
<gene>
    <name evidence="2" type="ORF">FNYG_14656</name>
</gene>
<protein>
    <submittedName>
        <fullName evidence="2">Uncharacterized protein</fullName>
    </submittedName>
</protein>
<name>A0A2K0US74_GIBNY</name>
<proteinExistence type="predicted"/>
<evidence type="ECO:0000313" key="3">
    <source>
        <dbReference type="Proteomes" id="UP000236664"/>
    </source>
</evidence>
<feature type="region of interest" description="Disordered" evidence="1">
    <location>
        <begin position="181"/>
        <end position="201"/>
    </location>
</feature>
<dbReference type="Proteomes" id="UP000236664">
    <property type="component" value="Unassembled WGS sequence"/>
</dbReference>
<dbReference type="EMBL" id="MTQA01000378">
    <property type="protein sequence ID" value="PNP60617.1"/>
    <property type="molecule type" value="Genomic_DNA"/>
</dbReference>
<organism evidence="2 3">
    <name type="scientific">Gibberella nygamai</name>
    <name type="common">Bean root rot disease fungus</name>
    <name type="synonym">Fusarium nygamai</name>
    <dbReference type="NCBI Taxonomy" id="42673"/>
    <lineage>
        <taxon>Eukaryota</taxon>
        <taxon>Fungi</taxon>
        <taxon>Dikarya</taxon>
        <taxon>Ascomycota</taxon>
        <taxon>Pezizomycotina</taxon>
        <taxon>Sordariomycetes</taxon>
        <taxon>Hypocreomycetidae</taxon>
        <taxon>Hypocreales</taxon>
        <taxon>Nectriaceae</taxon>
        <taxon>Fusarium</taxon>
        <taxon>Fusarium fujikuroi species complex</taxon>
    </lineage>
</organism>